<keyword evidence="1" id="KW-0472">Membrane</keyword>
<evidence type="ECO:0000256" key="1">
    <source>
        <dbReference type="SAM" id="Phobius"/>
    </source>
</evidence>
<dbReference type="AlphaFoldDB" id="A0A5B0E422"/>
<evidence type="ECO:0000313" key="2">
    <source>
        <dbReference type="EMBL" id="KAA0973416.1"/>
    </source>
</evidence>
<protein>
    <submittedName>
        <fullName evidence="2">SHOCT domain-containing protein</fullName>
    </submittedName>
</protein>
<dbReference type="Proteomes" id="UP000323856">
    <property type="component" value="Unassembled WGS sequence"/>
</dbReference>
<gene>
    <name evidence="2" type="ORF">FQ154_18370</name>
</gene>
<comment type="caution">
    <text evidence="2">The sequence shown here is derived from an EMBL/GenBank/DDBJ whole genome shotgun (WGS) entry which is preliminary data.</text>
</comment>
<keyword evidence="1" id="KW-1133">Transmembrane helix</keyword>
<sequence>MFWYGNDANGWGMVLMIASMVLFWGAVITGITLLVRPSRPGLPKRGSMLPMHTAEGLLAERFARGEIDQDEYVTRLAVLRQKPGS</sequence>
<keyword evidence="1" id="KW-0812">Transmembrane</keyword>
<dbReference type="RefSeq" id="WP_149620830.1">
    <property type="nucleotide sequence ID" value="NZ_JBITUG010000001.1"/>
</dbReference>
<dbReference type="EMBL" id="VOBL01000027">
    <property type="protein sequence ID" value="KAA0973416.1"/>
    <property type="molecule type" value="Genomic_DNA"/>
</dbReference>
<accession>A0A5B0E422</accession>
<reference evidence="2 3" key="1">
    <citation type="submission" date="2019-07" db="EMBL/GenBank/DDBJ databases">
        <title>Analysis of the biochemical properties, biological activity and biotechnological potential of siderophores and biosurfactants produced by Antarctic psychrotolerant bacteria.</title>
        <authorList>
            <person name="Styczynski M."/>
            <person name="Krucon T."/>
            <person name="Decewicz P."/>
            <person name="Dziewit L."/>
        </authorList>
    </citation>
    <scope>NUCLEOTIDE SEQUENCE [LARGE SCALE GENOMIC DNA]</scope>
    <source>
        <strain evidence="2 3">ANT_H27</strain>
    </source>
</reference>
<name>A0A5B0E422_9MICC</name>
<organism evidence="2 3">
    <name type="scientific">Paeniglutamicibacter gangotriensis</name>
    <dbReference type="NCBI Taxonomy" id="254787"/>
    <lineage>
        <taxon>Bacteria</taxon>
        <taxon>Bacillati</taxon>
        <taxon>Actinomycetota</taxon>
        <taxon>Actinomycetes</taxon>
        <taxon>Micrococcales</taxon>
        <taxon>Micrococcaceae</taxon>
        <taxon>Paeniglutamicibacter</taxon>
    </lineage>
</organism>
<evidence type="ECO:0000313" key="3">
    <source>
        <dbReference type="Proteomes" id="UP000323856"/>
    </source>
</evidence>
<dbReference type="OrthoDB" id="3748887at2"/>
<proteinExistence type="predicted"/>
<feature type="transmembrane region" description="Helical" evidence="1">
    <location>
        <begin position="12"/>
        <end position="35"/>
    </location>
</feature>